<gene>
    <name evidence="1" type="ORF">TIFTF001_034050</name>
</gene>
<name>A0AA88JA58_FICCA</name>
<evidence type="ECO:0000313" key="2">
    <source>
        <dbReference type="Proteomes" id="UP001187192"/>
    </source>
</evidence>
<protein>
    <submittedName>
        <fullName evidence="1">Uncharacterized protein</fullName>
    </submittedName>
</protein>
<dbReference type="AlphaFoldDB" id="A0AA88JA58"/>
<organism evidence="1 2">
    <name type="scientific">Ficus carica</name>
    <name type="common">Common fig</name>
    <dbReference type="NCBI Taxonomy" id="3494"/>
    <lineage>
        <taxon>Eukaryota</taxon>
        <taxon>Viridiplantae</taxon>
        <taxon>Streptophyta</taxon>
        <taxon>Embryophyta</taxon>
        <taxon>Tracheophyta</taxon>
        <taxon>Spermatophyta</taxon>
        <taxon>Magnoliopsida</taxon>
        <taxon>eudicotyledons</taxon>
        <taxon>Gunneridae</taxon>
        <taxon>Pentapetalae</taxon>
        <taxon>rosids</taxon>
        <taxon>fabids</taxon>
        <taxon>Rosales</taxon>
        <taxon>Moraceae</taxon>
        <taxon>Ficeae</taxon>
        <taxon>Ficus</taxon>
    </lineage>
</organism>
<evidence type="ECO:0000313" key="1">
    <source>
        <dbReference type="EMBL" id="GMN64971.1"/>
    </source>
</evidence>
<reference evidence="1" key="1">
    <citation type="submission" date="2023-07" db="EMBL/GenBank/DDBJ databases">
        <title>draft genome sequence of fig (Ficus carica).</title>
        <authorList>
            <person name="Takahashi T."/>
            <person name="Nishimura K."/>
        </authorList>
    </citation>
    <scope>NUCLEOTIDE SEQUENCE</scope>
</reference>
<accession>A0AA88JA58</accession>
<dbReference type="EMBL" id="BTGU01000204">
    <property type="protein sequence ID" value="GMN64971.1"/>
    <property type="molecule type" value="Genomic_DNA"/>
</dbReference>
<keyword evidence="2" id="KW-1185">Reference proteome</keyword>
<sequence>MKSKLPCVVPTCHEGRFGPWFELDWTGRPNPSIAARHGKQPTVGSLQSWYQSGFPAIWFHSSAASAIVFIEEDREASMAFWGMEPRAHLQVMLASRRLIGEARIWWLSLGDPEIPINGLSMPYRGLDIYRDMYMRRYVSYIVAWSAYPNESMGHCCQRFRDAMLPYIPLDMDRPMMQALNILRYGLPPEAAPKAQATDYKDDHPLIPVYDADIRESVFHEGPFMPEEPIPALPIQEENSEDPPVIIITSDDEEEIEEK</sequence>
<dbReference type="Proteomes" id="UP001187192">
    <property type="component" value="Unassembled WGS sequence"/>
</dbReference>
<proteinExistence type="predicted"/>
<comment type="caution">
    <text evidence="1">The sequence shown here is derived from an EMBL/GenBank/DDBJ whole genome shotgun (WGS) entry which is preliminary data.</text>
</comment>